<dbReference type="AlphaFoldDB" id="A0A922L6I2"/>
<proteinExistence type="predicted"/>
<evidence type="ECO:0000313" key="1">
    <source>
        <dbReference type="EMBL" id="KAH9517289.1"/>
    </source>
</evidence>
<dbReference type="Proteomes" id="UP000790347">
    <property type="component" value="Unassembled WGS sequence"/>
</dbReference>
<sequence>MEVPLEEKQTIGLCDYYDAKLNWINQSKSLEKNFFFAITTGYHGCVHDVLNGWARKHVKK</sequence>
<accession>A0A922L6I2</accession>
<gene>
    <name evidence="1" type="ORF">DERF_007968</name>
</gene>
<comment type="caution">
    <text evidence="1">The sequence shown here is derived from an EMBL/GenBank/DDBJ whole genome shotgun (WGS) entry which is preliminary data.</text>
</comment>
<protein>
    <submittedName>
        <fullName evidence="1">Uncharacterized protein</fullName>
    </submittedName>
</protein>
<dbReference type="EMBL" id="ASGP02000003">
    <property type="protein sequence ID" value="KAH9517289.1"/>
    <property type="molecule type" value="Genomic_DNA"/>
</dbReference>
<organism evidence="1 2">
    <name type="scientific">Dermatophagoides farinae</name>
    <name type="common">American house dust mite</name>
    <dbReference type="NCBI Taxonomy" id="6954"/>
    <lineage>
        <taxon>Eukaryota</taxon>
        <taxon>Metazoa</taxon>
        <taxon>Ecdysozoa</taxon>
        <taxon>Arthropoda</taxon>
        <taxon>Chelicerata</taxon>
        <taxon>Arachnida</taxon>
        <taxon>Acari</taxon>
        <taxon>Acariformes</taxon>
        <taxon>Sarcoptiformes</taxon>
        <taxon>Astigmata</taxon>
        <taxon>Psoroptidia</taxon>
        <taxon>Analgoidea</taxon>
        <taxon>Pyroglyphidae</taxon>
        <taxon>Dermatophagoidinae</taxon>
        <taxon>Dermatophagoides</taxon>
    </lineage>
</organism>
<evidence type="ECO:0000313" key="2">
    <source>
        <dbReference type="Proteomes" id="UP000790347"/>
    </source>
</evidence>
<name>A0A922L6I2_DERFA</name>
<reference evidence="1" key="1">
    <citation type="submission" date="2013-05" db="EMBL/GenBank/DDBJ databases">
        <authorList>
            <person name="Yim A.K.Y."/>
            <person name="Chan T.F."/>
            <person name="Ji K.M."/>
            <person name="Liu X.Y."/>
            <person name="Zhou J.W."/>
            <person name="Li R.Q."/>
            <person name="Yang K.Y."/>
            <person name="Li J."/>
            <person name="Li M."/>
            <person name="Law P.T.W."/>
            <person name="Wu Y.L."/>
            <person name="Cai Z.L."/>
            <person name="Qin H."/>
            <person name="Bao Y."/>
            <person name="Leung R.K.K."/>
            <person name="Ng P.K.S."/>
            <person name="Zou J."/>
            <person name="Zhong X.J."/>
            <person name="Ran P.X."/>
            <person name="Zhong N.S."/>
            <person name="Liu Z.G."/>
            <person name="Tsui S.K.W."/>
        </authorList>
    </citation>
    <scope>NUCLEOTIDE SEQUENCE</scope>
    <source>
        <strain evidence="1">Derf</strain>
        <tissue evidence="1">Whole organism</tissue>
    </source>
</reference>
<reference evidence="1" key="2">
    <citation type="journal article" date="2022" name="Res Sq">
        <title>Comparative Genomics Reveals Insights into the Divergent Evolution of Astigmatic Mites and Household Pest Adaptations.</title>
        <authorList>
            <person name="Xiong Q."/>
            <person name="Wan A.T.-Y."/>
            <person name="Liu X.-Y."/>
            <person name="Fung C.S.-H."/>
            <person name="Xiao X."/>
            <person name="Malainual N."/>
            <person name="Hou J."/>
            <person name="Wang L."/>
            <person name="Wang M."/>
            <person name="Yang K."/>
            <person name="Cui Y."/>
            <person name="Leung E."/>
            <person name="Nong W."/>
            <person name="Shin S.-K."/>
            <person name="Au S."/>
            <person name="Jeong K.Y."/>
            <person name="Chew F.T."/>
            <person name="Hui J."/>
            <person name="Leung T.F."/>
            <person name="Tungtrongchitr A."/>
            <person name="Zhong N."/>
            <person name="Liu Z."/>
            <person name="Tsui S."/>
        </authorList>
    </citation>
    <scope>NUCLEOTIDE SEQUENCE</scope>
    <source>
        <strain evidence="1">Derf</strain>
        <tissue evidence="1">Whole organism</tissue>
    </source>
</reference>
<keyword evidence="2" id="KW-1185">Reference proteome</keyword>